<dbReference type="Gene3D" id="1.20.150.30">
    <property type="entry name" value="Zincin-like metallopeptidase, N-terminal domain"/>
    <property type="match status" value="1"/>
</dbReference>
<evidence type="ECO:0008006" key="4">
    <source>
        <dbReference type="Google" id="ProtNLM"/>
    </source>
</evidence>
<dbReference type="InterPro" id="IPR042271">
    <property type="entry name" value="Zinicin_2_N"/>
</dbReference>
<evidence type="ECO:0000313" key="3">
    <source>
        <dbReference type="Proteomes" id="UP000029078"/>
    </source>
</evidence>
<protein>
    <recommendedName>
        <fullName evidence="4">Hydrolase</fullName>
    </recommendedName>
</protein>
<feature type="compositionally biased region" description="Basic and acidic residues" evidence="1">
    <location>
        <begin position="419"/>
        <end position="430"/>
    </location>
</feature>
<name>A0A087D0B7_BIFRU</name>
<dbReference type="NCBIfam" id="TIGR03624">
    <property type="entry name" value="putative hydrolase"/>
    <property type="match status" value="1"/>
</dbReference>
<dbReference type="PANTHER" id="PTHR39420">
    <property type="match status" value="1"/>
</dbReference>
<dbReference type="RefSeq" id="WP_026647030.1">
    <property type="nucleotide sequence ID" value="NZ_JGZL01000009.1"/>
</dbReference>
<dbReference type="Proteomes" id="UP000029078">
    <property type="component" value="Unassembled WGS sequence"/>
</dbReference>
<reference evidence="2 3" key="1">
    <citation type="submission" date="2014-03" db="EMBL/GenBank/DDBJ databases">
        <title>Genomics of Bifidobacteria.</title>
        <authorList>
            <person name="Ventura M."/>
            <person name="Milani C."/>
            <person name="Lugli G.A."/>
        </authorList>
    </citation>
    <scope>NUCLEOTIDE SEQUENCE [LARGE SCALE GENOMIC DNA]</scope>
    <source>
        <strain evidence="2 3">LMG 21811</strain>
    </source>
</reference>
<proteinExistence type="predicted"/>
<keyword evidence="3" id="KW-1185">Reference proteome</keyword>
<sequence length="530" mass="57373">MDENAIRQWLIDCFGPIQGETAWNQLSNMPEAVRDQLMSQDPSTLPKPEEVKSMMQAFTAGGLNTMGDIQHVAEQGPINIKLAKSLALQKANGTGSDANVSAENGEIARRAISEANLWLDTACEFDPAQGETQLLTRAGWVESTLDSWAQFVSPVAESMNDALASILSQRFGDGEIQPEISGIFAGPVEIPIPDDMKDPAKLMRFVGNTSFAMQLGRAAGDLSHEVRGSFDQGIALSKNPAGGLIVQNVVEYAKSLDIDVSEVMGYLALQELAHARLFASVPWLMPRFEALLGKYARGIAIDMDAMEEQIREAESIDPDSMASAVNITKVAFPDTPEQKQAMASLENLLALVEGWVDAVVWRAGMAHIPHIEQLREMLRRERAIGGPAERTFESLVGMQLRPKRMREAAALWESIGAKEGSEARDAKWSHPDLLPQLPDEQSQDNADGATEAANATDAATDSNKQDAAASQEVLDSIDWDAELTKLLDEEEHKHDVSSDADGSDETDGESGTDGDETDSGSDGPQSPEES</sequence>
<feature type="compositionally biased region" description="Acidic residues" evidence="1">
    <location>
        <begin position="501"/>
        <end position="519"/>
    </location>
</feature>
<dbReference type="STRING" id="78346.BRUM_1833"/>
<dbReference type="eggNOG" id="COG5282">
    <property type="taxonomic scope" value="Bacteria"/>
</dbReference>
<accession>A0A087D0B7</accession>
<feature type="compositionally biased region" description="Low complexity" evidence="1">
    <location>
        <begin position="444"/>
        <end position="462"/>
    </location>
</feature>
<dbReference type="AlphaFoldDB" id="A0A087D0B7"/>
<evidence type="ECO:0000256" key="1">
    <source>
        <dbReference type="SAM" id="MobiDB-lite"/>
    </source>
</evidence>
<dbReference type="InterPro" id="IPR018766">
    <property type="entry name" value="Zinicin_2"/>
</dbReference>
<dbReference type="SUPFAM" id="SSF55486">
    <property type="entry name" value="Metalloproteases ('zincins'), catalytic domain"/>
    <property type="match status" value="1"/>
</dbReference>
<feature type="compositionally biased region" description="Basic and acidic residues" evidence="1">
    <location>
        <begin position="482"/>
        <end position="497"/>
    </location>
</feature>
<dbReference type="Pfam" id="PF10103">
    <property type="entry name" value="Zincin_2"/>
    <property type="match status" value="1"/>
</dbReference>
<comment type="caution">
    <text evidence="2">The sequence shown here is derived from an EMBL/GenBank/DDBJ whole genome shotgun (WGS) entry which is preliminary data.</text>
</comment>
<gene>
    <name evidence="2" type="ORF">BRUM_1833</name>
</gene>
<organism evidence="2 3">
    <name type="scientific">Bifidobacterium ruminantium</name>
    <dbReference type="NCBI Taxonomy" id="78346"/>
    <lineage>
        <taxon>Bacteria</taxon>
        <taxon>Bacillati</taxon>
        <taxon>Actinomycetota</taxon>
        <taxon>Actinomycetes</taxon>
        <taxon>Bifidobacteriales</taxon>
        <taxon>Bifidobacteriaceae</taxon>
        <taxon>Bifidobacterium</taxon>
    </lineage>
</organism>
<feature type="region of interest" description="Disordered" evidence="1">
    <location>
        <begin position="418"/>
        <end position="530"/>
    </location>
</feature>
<evidence type="ECO:0000313" key="2">
    <source>
        <dbReference type="EMBL" id="KFI88967.1"/>
    </source>
</evidence>
<dbReference type="PANTHER" id="PTHR39420:SF2">
    <property type="entry name" value="HYDROLASE"/>
    <property type="match status" value="1"/>
</dbReference>
<dbReference type="EMBL" id="JGZL01000009">
    <property type="protein sequence ID" value="KFI88967.1"/>
    <property type="molecule type" value="Genomic_DNA"/>
</dbReference>